<keyword evidence="3" id="KW-1185">Reference proteome</keyword>
<feature type="region of interest" description="Disordered" evidence="1">
    <location>
        <begin position="13"/>
        <end position="51"/>
    </location>
</feature>
<feature type="compositionally biased region" description="Basic and acidic residues" evidence="1">
    <location>
        <begin position="27"/>
        <end position="37"/>
    </location>
</feature>
<organism evidence="2 3">
    <name type="scientific">Synaphobranchus kaupii</name>
    <name type="common">Kaup's arrowtooth eel</name>
    <dbReference type="NCBI Taxonomy" id="118154"/>
    <lineage>
        <taxon>Eukaryota</taxon>
        <taxon>Metazoa</taxon>
        <taxon>Chordata</taxon>
        <taxon>Craniata</taxon>
        <taxon>Vertebrata</taxon>
        <taxon>Euteleostomi</taxon>
        <taxon>Actinopterygii</taxon>
        <taxon>Neopterygii</taxon>
        <taxon>Teleostei</taxon>
        <taxon>Anguilliformes</taxon>
        <taxon>Synaphobranchidae</taxon>
        <taxon>Synaphobranchus</taxon>
    </lineage>
</organism>
<gene>
    <name evidence="2" type="ORF">SKAU_G00086210</name>
</gene>
<reference evidence="2" key="1">
    <citation type="journal article" date="2023" name="Science">
        <title>Genome structures resolve the early diversification of teleost fishes.</title>
        <authorList>
            <person name="Parey E."/>
            <person name="Louis A."/>
            <person name="Montfort J."/>
            <person name="Bouchez O."/>
            <person name="Roques C."/>
            <person name="Iampietro C."/>
            <person name="Lluch J."/>
            <person name="Castinel A."/>
            <person name="Donnadieu C."/>
            <person name="Desvignes T."/>
            <person name="Floi Bucao C."/>
            <person name="Jouanno E."/>
            <person name="Wen M."/>
            <person name="Mejri S."/>
            <person name="Dirks R."/>
            <person name="Jansen H."/>
            <person name="Henkel C."/>
            <person name="Chen W.J."/>
            <person name="Zahm M."/>
            <person name="Cabau C."/>
            <person name="Klopp C."/>
            <person name="Thompson A.W."/>
            <person name="Robinson-Rechavi M."/>
            <person name="Braasch I."/>
            <person name="Lecointre G."/>
            <person name="Bobe J."/>
            <person name="Postlethwait J.H."/>
            <person name="Berthelot C."/>
            <person name="Roest Crollius H."/>
            <person name="Guiguen Y."/>
        </authorList>
    </citation>
    <scope>NUCLEOTIDE SEQUENCE</scope>
    <source>
        <strain evidence="2">WJC10195</strain>
    </source>
</reference>
<protein>
    <submittedName>
        <fullName evidence="2">Uncharacterized protein</fullName>
    </submittedName>
</protein>
<dbReference type="AlphaFoldDB" id="A0A9Q1FWM1"/>
<evidence type="ECO:0000313" key="2">
    <source>
        <dbReference type="EMBL" id="KAJ8368593.1"/>
    </source>
</evidence>
<evidence type="ECO:0000313" key="3">
    <source>
        <dbReference type="Proteomes" id="UP001152622"/>
    </source>
</evidence>
<proteinExistence type="predicted"/>
<name>A0A9Q1FWM1_SYNKA</name>
<dbReference type="EMBL" id="JAINUF010000003">
    <property type="protein sequence ID" value="KAJ8368593.1"/>
    <property type="molecule type" value="Genomic_DNA"/>
</dbReference>
<evidence type="ECO:0000256" key="1">
    <source>
        <dbReference type="SAM" id="MobiDB-lite"/>
    </source>
</evidence>
<dbReference type="Proteomes" id="UP001152622">
    <property type="component" value="Chromosome 3"/>
</dbReference>
<sequence>MFPCRDLVARRFKAVPPLPSKQTGLARDQKTNRDRRTPPPRGEAGQARSIARAGDSRVIGPLKPLVELAGGTVSEGPWPLSDRRRARAEALRIDPGQLLTKRSRQRVDQREGIERKAIHSAWFLEVRCRFGCRLTVHLGDTRAPGRCVSERFPLCSQNPLFQLALAYRGKRIEPELNHALCAGVLQRTK</sequence>
<comment type="caution">
    <text evidence="2">The sequence shown here is derived from an EMBL/GenBank/DDBJ whole genome shotgun (WGS) entry which is preliminary data.</text>
</comment>
<accession>A0A9Q1FWM1</accession>